<organism evidence="6 7">
    <name type="scientific">Candidatus Methanoplasma termitum</name>
    <dbReference type="NCBI Taxonomy" id="1577791"/>
    <lineage>
        <taxon>Archaea</taxon>
        <taxon>Methanobacteriati</taxon>
        <taxon>Thermoplasmatota</taxon>
        <taxon>Thermoplasmata</taxon>
        <taxon>Methanomassiliicoccales</taxon>
        <taxon>Methanomassiliicoccaceae</taxon>
        <taxon>Candidatus Methanoplasma</taxon>
    </lineage>
</organism>
<keyword evidence="5" id="KW-0234">DNA repair</keyword>
<dbReference type="STRING" id="1577791.Mpt1_c08530"/>
<keyword evidence="7" id="KW-1185">Reference proteome</keyword>
<accession>A0A0A7LCD5</accession>
<evidence type="ECO:0000256" key="5">
    <source>
        <dbReference type="ARBA" id="ARBA00023204"/>
    </source>
</evidence>
<dbReference type="GO" id="GO:0016787">
    <property type="term" value="F:hydrolase activity"/>
    <property type="evidence" value="ECO:0007669"/>
    <property type="project" value="UniProtKB-KW"/>
</dbReference>
<dbReference type="InterPro" id="IPR011335">
    <property type="entry name" value="Restrct_endonuc-II-like"/>
</dbReference>
<dbReference type="OrthoDB" id="4874at2157"/>
<name>A0A0A7LCD5_9ARCH</name>
<dbReference type="NCBIfam" id="TIGR00632">
    <property type="entry name" value="vsr"/>
    <property type="match status" value="1"/>
</dbReference>
<dbReference type="KEGG" id="mear:Mpt1_c08530"/>
<evidence type="ECO:0000256" key="2">
    <source>
        <dbReference type="ARBA" id="ARBA00022759"/>
    </source>
</evidence>
<evidence type="ECO:0000256" key="3">
    <source>
        <dbReference type="ARBA" id="ARBA00022763"/>
    </source>
</evidence>
<reference evidence="6 7" key="1">
    <citation type="journal article" date="2014" name="Appl. Environ. Microbiol.">
        <title>Comparative Genome Analysis of 'Candidatus Methanoplasma termitum' Indicates a New Mode of Energy Metabolism in the Seventh Order of Methanogens.</title>
        <authorList>
            <person name="Lang K."/>
            <person name="Schuldes J."/>
            <person name="Klingl A."/>
            <person name="Poehlein A."/>
            <person name="Daniel R."/>
            <person name="Brune A."/>
        </authorList>
    </citation>
    <scope>NUCLEOTIDE SEQUENCE [LARGE SCALE GENOMIC DNA]</scope>
    <source>
        <strain evidence="7">Mpt1</strain>
    </source>
</reference>
<dbReference type="HOGENOM" id="CLU_111913_2_2_2"/>
<protein>
    <submittedName>
        <fullName evidence="6">DNA mismatch endonuclease Vsr</fullName>
    </submittedName>
</protein>
<dbReference type="Gene3D" id="3.40.960.10">
    <property type="entry name" value="VSR Endonuclease"/>
    <property type="match status" value="1"/>
</dbReference>
<keyword evidence="2 6" id="KW-0255">Endonuclease</keyword>
<dbReference type="Pfam" id="PF03852">
    <property type="entry name" value="Vsr"/>
    <property type="match status" value="1"/>
</dbReference>
<dbReference type="CDD" id="cd00221">
    <property type="entry name" value="Vsr"/>
    <property type="match status" value="1"/>
</dbReference>
<proteinExistence type="predicted"/>
<dbReference type="InterPro" id="IPR004603">
    <property type="entry name" value="DNA_mismatch_endonuc_vsr"/>
</dbReference>
<keyword evidence="1" id="KW-0540">Nuclease</keyword>
<dbReference type="GO" id="GO:0004519">
    <property type="term" value="F:endonuclease activity"/>
    <property type="evidence" value="ECO:0007669"/>
    <property type="project" value="UniProtKB-KW"/>
</dbReference>
<gene>
    <name evidence="6" type="ORF">Mpt1_c08530</name>
</gene>
<evidence type="ECO:0000313" key="7">
    <source>
        <dbReference type="Proteomes" id="UP000030787"/>
    </source>
</evidence>
<dbReference type="EMBL" id="CP010070">
    <property type="protein sequence ID" value="AIZ56729.1"/>
    <property type="molecule type" value="Genomic_DNA"/>
</dbReference>
<evidence type="ECO:0000256" key="1">
    <source>
        <dbReference type="ARBA" id="ARBA00022722"/>
    </source>
</evidence>
<sequence length="163" mass="18907">MNSPIPTATSESVLKSMKSNKGINTGPELLLRQALRSAGYPGYRVHWKVPGKPDISYPGMKIAIFVNGCFWHRCPYCNIPIPKTHTDYWIEKFERNTQRDSINTKELQKMGWTVLVVWECEINGKIDEVVSRIACSIEQRRLYFCYRLVFFINEICKITAKRS</sequence>
<dbReference type="SUPFAM" id="SSF52980">
    <property type="entry name" value="Restriction endonuclease-like"/>
    <property type="match status" value="1"/>
</dbReference>
<dbReference type="AlphaFoldDB" id="A0A0A7LCD5"/>
<evidence type="ECO:0000313" key="6">
    <source>
        <dbReference type="EMBL" id="AIZ56729.1"/>
    </source>
</evidence>
<dbReference type="Proteomes" id="UP000030787">
    <property type="component" value="Chromosome"/>
</dbReference>
<keyword evidence="3" id="KW-0227">DNA damage</keyword>
<keyword evidence="4" id="KW-0378">Hydrolase</keyword>
<evidence type="ECO:0000256" key="4">
    <source>
        <dbReference type="ARBA" id="ARBA00022801"/>
    </source>
</evidence>
<dbReference type="GO" id="GO:0006298">
    <property type="term" value="P:mismatch repair"/>
    <property type="evidence" value="ECO:0007669"/>
    <property type="project" value="InterPro"/>
</dbReference>